<keyword evidence="1" id="KW-0808">Transferase</keyword>
<accession>A0A8J2BK82</accession>
<dbReference type="SFLD" id="SFLDG01018">
    <property type="entry name" value="Squalene/Phytoene_Synthase_Lik"/>
    <property type="match status" value="1"/>
</dbReference>
<dbReference type="EC" id="2.5.1.32" evidence="1"/>
<dbReference type="CDD" id="cd00683">
    <property type="entry name" value="Trans_IPPS_HH"/>
    <property type="match status" value="1"/>
</dbReference>
<dbReference type="InterPro" id="IPR002060">
    <property type="entry name" value="Squ/phyt_synthse"/>
</dbReference>
<dbReference type="GO" id="GO:0016114">
    <property type="term" value="P:terpenoid biosynthetic process"/>
    <property type="evidence" value="ECO:0007669"/>
    <property type="project" value="UniProtKB-ARBA"/>
</dbReference>
<reference evidence="1" key="1">
    <citation type="submission" date="2021-02" db="EMBL/GenBank/DDBJ databases">
        <authorList>
            <person name="Cremers G."/>
            <person name="Picone N."/>
        </authorList>
    </citation>
    <scope>NUCLEOTIDE SEQUENCE</scope>
    <source>
        <strain evidence="1">PQ17</strain>
    </source>
</reference>
<dbReference type="InterPro" id="IPR044843">
    <property type="entry name" value="Trans_IPPS_bact-type"/>
</dbReference>
<gene>
    <name evidence="1" type="ORF">MPNT_190058</name>
</gene>
<dbReference type="SFLD" id="SFLDS00005">
    <property type="entry name" value="Isoprenoid_Synthase_Type_I"/>
    <property type="match status" value="1"/>
</dbReference>
<protein>
    <submittedName>
        <fullName evidence="1">Phytoene synthase</fullName>
        <ecNumber evidence="1">2.5.1.32</ecNumber>
    </submittedName>
</protein>
<dbReference type="InterPro" id="IPR008949">
    <property type="entry name" value="Isoprenoid_synthase_dom_sf"/>
</dbReference>
<dbReference type="InterPro" id="IPR017827">
    <property type="entry name" value="HSQ_synthase_HpnC"/>
</dbReference>
<organism evidence="1 2">
    <name type="scientific">Candidatus Methylacidithermus pantelleriae</name>
    <dbReference type="NCBI Taxonomy" id="2744239"/>
    <lineage>
        <taxon>Bacteria</taxon>
        <taxon>Pseudomonadati</taxon>
        <taxon>Verrucomicrobiota</taxon>
        <taxon>Methylacidiphilae</taxon>
        <taxon>Methylacidiphilales</taxon>
        <taxon>Methylacidiphilaceae</taxon>
        <taxon>Candidatus Methylacidithermus</taxon>
    </lineage>
</organism>
<dbReference type="SUPFAM" id="SSF48576">
    <property type="entry name" value="Terpenoid synthases"/>
    <property type="match status" value="1"/>
</dbReference>
<evidence type="ECO:0000313" key="2">
    <source>
        <dbReference type="Proteomes" id="UP000663859"/>
    </source>
</evidence>
<dbReference type="Proteomes" id="UP000663859">
    <property type="component" value="Unassembled WGS sequence"/>
</dbReference>
<proteinExistence type="predicted"/>
<dbReference type="Gene3D" id="1.10.600.10">
    <property type="entry name" value="Farnesyl Diphosphate Synthase"/>
    <property type="match status" value="1"/>
</dbReference>
<dbReference type="Pfam" id="PF00494">
    <property type="entry name" value="SQS_PSY"/>
    <property type="match status" value="1"/>
</dbReference>
<dbReference type="RefSeq" id="WP_174583112.1">
    <property type="nucleotide sequence ID" value="NZ_CAJNOB010000011.1"/>
</dbReference>
<dbReference type="GO" id="GO:0051996">
    <property type="term" value="F:squalene synthase [NAD(P)H] activity"/>
    <property type="evidence" value="ECO:0007669"/>
    <property type="project" value="InterPro"/>
</dbReference>
<dbReference type="InterPro" id="IPR033904">
    <property type="entry name" value="Trans_IPPS_HH"/>
</dbReference>
<dbReference type="SFLD" id="SFLDG01212">
    <property type="entry name" value="Phytoene_synthase_like"/>
    <property type="match status" value="1"/>
</dbReference>
<comment type="caution">
    <text evidence="1">The sequence shown here is derived from an EMBL/GenBank/DDBJ whole genome shotgun (WGS) entry which is preliminary data.</text>
</comment>
<evidence type="ECO:0000313" key="1">
    <source>
        <dbReference type="EMBL" id="CAF0695487.1"/>
    </source>
</evidence>
<keyword evidence="2" id="KW-1185">Reference proteome</keyword>
<sequence>MDLAVAYRQCTVLARKHYENFPVGRFVRKEFAPHIHAIYAFARLADDLADEGYDLPYDFGDGQLRQLTSNERLRRLDQWEEALFYPEAFPDHPVVVALTHTIAQCKLPLGLFLDLLSAFRQDVQKRRYENFAEVLDYCRRSANPIGRLVLLVHGIRDVPLLEESDAICTALQLTNFWQDLAIDIRKDRIYLPRQEMEEFDVAESELRAGVATPGLRKLLALQVERTILLFARGEPLPQALPWPLSLEIRLTCLGGRKILEKIVDQQFDTLSRRPRLSSRDLAGLLTHALFDGMSRFRSPSFP</sequence>
<dbReference type="AlphaFoldDB" id="A0A8J2BK82"/>
<dbReference type="GO" id="GO:0004311">
    <property type="term" value="F:geranylgeranyl diphosphate synthase activity"/>
    <property type="evidence" value="ECO:0007669"/>
    <property type="project" value="InterPro"/>
</dbReference>
<dbReference type="NCBIfam" id="TIGR03464">
    <property type="entry name" value="HpnC"/>
    <property type="match status" value="1"/>
</dbReference>
<name>A0A8J2BK82_9BACT</name>
<dbReference type="EMBL" id="CAJNOB010000011">
    <property type="protein sequence ID" value="CAF0695487.1"/>
    <property type="molecule type" value="Genomic_DNA"/>
</dbReference>
<dbReference type="PANTHER" id="PTHR31480">
    <property type="entry name" value="BIFUNCTIONAL LYCOPENE CYCLASE/PHYTOENE SYNTHASE"/>
    <property type="match status" value="1"/>
</dbReference>